<organism evidence="8 9">
    <name type="scientific">Sediminitomix flava</name>
    <dbReference type="NCBI Taxonomy" id="379075"/>
    <lineage>
        <taxon>Bacteria</taxon>
        <taxon>Pseudomonadati</taxon>
        <taxon>Bacteroidota</taxon>
        <taxon>Cytophagia</taxon>
        <taxon>Cytophagales</taxon>
        <taxon>Flammeovirgaceae</taxon>
        <taxon>Sediminitomix</taxon>
    </lineage>
</organism>
<keyword evidence="3 7" id="KW-0479">Metal-binding</keyword>
<evidence type="ECO:0000256" key="1">
    <source>
        <dbReference type="ARBA" id="ARBA00010875"/>
    </source>
</evidence>
<dbReference type="EMBL" id="QGDO01000009">
    <property type="protein sequence ID" value="PWJ35988.1"/>
    <property type="molecule type" value="Genomic_DNA"/>
</dbReference>
<dbReference type="GO" id="GO:0008270">
    <property type="term" value="F:zinc ion binding"/>
    <property type="evidence" value="ECO:0007669"/>
    <property type="project" value="UniProtKB-UniRule"/>
</dbReference>
<evidence type="ECO:0000256" key="3">
    <source>
        <dbReference type="ARBA" id="ARBA00022723"/>
    </source>
</evidence>
<comment type="cofactor">
    <cofactor evidence="7">
        <name>Zn(2+)</name>
        <dbReference type="ChEBI" id="CHEBI:29105"/>
    </cofactor>
    <text evidence="7">Binds 1 zinc ion.</text>
</comment>
<evidence type="ECO:0000313" key="9">
    <source>
        <dbReference type="Proteomes" id="UP000245535"/>
    </source>
</evidence>
<dbReference type="EC" id="3.1.-.-" evidence="7"/>
<dbReference type="AlphaFoldDB" id="A0A315Z033"/>
<feature type="binding site" evidence="7">
    <location>
        <position position="114"/>
    </location>
    <ligand>
        <name>Zn(2+)</name>
        <dbReference type="ChEBI" id="CHEBI:29105"/>
        <note>catalytic</note>
    </ligand>
</feature>
<keyword evidence="5 7" id="KW-0378">Hydrolase</keyword>
<dbReference type="Gene3D" id="3.40.390.30">
    <property type="entry name" value="Metalloproteases ('zincins'), catalytic domain"/>
    <property type="match status" value="1"/>
</dbReference>
<name>A0A315Z033_SEDFL</name>
<gene>
    <name evidence="7" type="primary">ybeY</name>
    <name evidence="8" type="ORF">BC781_1091</name>
</gene>
<evidence type="ECO:0000256" key="6">
    <source>
        <dbReference type="ARBA" id="ARBA00022833"/>
    </source>
</evidence>
<dbReference type="NCBIfam" id="TIGR00043">
    <property type="entry name" value="rRNA maturation RNase YbeY"/>
    <property type="match status" value="1"/>
</dbReference>
<proteinExistence type="inferred from homology"/>
<evidence type="ECO:0000256" key="2">
    <source>
        <dbReference type="ARBA" id="ARBA00022722"/>
    </source>
</evidence>
<keyword evidence="7" id="KW-0963">Cytoplasm</keyword>
<dbReference type="Proteomes" id="UP000245535">
    <property type="component" value="Unassembled WGS sequence"/>
</dbReference>
<accession>A0A315Z033</accession>
<dbReference type="GO" id="GO:0006364">
    <property type="term" value="P:rRNA processing"/>
    <property type="evidence" value="ECO:0007669"/>
    <property type="project" value="UniProtKB-UniRule"/>
</dbReference>
<feature type="binding site" evidence="7">
    <location>
        <position position="120"/>
    </location>
    <ligand>
        <name>Zn(2+)</name>
        <dbReference type="ChEBI" id="CHEBI:29105"/>
        <note>catalytic</note>
    </ligand>
</feature>
<keyword evidence="4 7" id="KW-0255">Endonuclease</keyword>
<dbReference type="GO" id="GO:0004222">
    <property type="term" value="F:metalloendopeptidase activity"/>
    <property type="evidence" value="ECO:0007669"/>
    <property type="project" value="InterPro"/>
</dbReference>
<dbReference type="Pfam" id="PF02130">
    <property type="entry name" value="YbeY"/>
    <property type="match status" value="1"/>
</dbReference>
<evidence type="ECO:0000256" key="4">
    <source>
        <dbReference type="ARBA" id="ARBA00022759"/>
    </source>
</evidence>
<sequence length="142" mass="16717">MAEINFFTEQIDFELEDKEKVVEWITQTFEAYDKAVGEINYIFCSDEYLYDINVEYLNHDTYTDIITFDNSEPDSNKVDSDIFVSIDRIKDNANKFETSFKDELHRVIIHGVLHLCGLKDKTEEDALEMRTSEQKHLALRGF</sequence>
<evidence type="ECO:0000256" key="7">
    <source>
        <dbReference type="HAMAP-Rule" id="MF_00009"/>
    </source>
</evidence>
<reference evidence="8 9" key="1">
    <citation type="submission" date="2018-03" db="EMBL/GenBank/DDBJ databases">
        <title>Genomic Encyclopedia of Archaeal and Bacterial Type Strains, Phase II (KMG-II): from individual species to whole genera.</title>
        <authorList>
            <person name="Goeker M."/>
        </authorList>
    </citation>
    <scope>NUCLEOTIDE SEQUENCE [LARGE SCALE GENOMIC DNA]</scope>
    <source>
        <strain evidence="8 9">DSM 28229</strain>
    </source>
</reference>
<evidence type="ECO:0000256" key="5">
    <source>
        <dbReference type="ARBA" id="ARBA00022801"/>
    </source>
</evidence>
<evidence type="ECO:0000313" key="8">
    <source>
        <dbReference type="EMBL" id="PWJ35988.1"/>
    </source>
</evidence>
<dbReference type="SUPFAM" id="SSF55486">
    <property type="entry name" value="Metalloproteases ('zincins'), catalytic domain"/>
    <property type="match status" value="1"/>
</dbReference>
<keyword evidence="2 7" id="KW-0540">Nuclease</keyword>
<protein>
    <recommendedName>
        <fullName evidence="7">Endoribonuclease YbeY</fullName>
        <ecNumber evidence="7">3.1.-.-</ecNumber>
    </recommendedName>
</protein>
<keyword evidence="7" id="KW-0690">Ribosome biogenesis</keyword>
<dbReference type="GO" id="GO:0004521">
    <property type="term" value="F:RNA endonuclease activity"/>
    <property type="evidence" value="ECO:0007669"/>
    <property type="project" value="UniProtKB-UniRule"/>
</dbReference>
<dbReference type="InterPro" id="IPR002036">
    <property type="entry name" value="YbeY"/>
</dbReference>
<dbReference type="InterPro" id="IPR023091">
    <property type="entry name" value="MetalPrtase_cat_dom_sf_prd"/>
</dbReference>
<feature type="binding site" evidence="7">
    <location>
        <position position="110"/>
    </location>
    <ligand>
        <name>Zn(2+)</name>
        <dbReference type="ChEBI" id="CHEBI:29105"/>
        <note>catalytic</note>
    </ligand>
</feature>
<dbReference type="HAMAP" id="MF_00009">
    <property type="entry name" value="Endoribonucl_YbeY"/>
    <property type="match status" value="1"/>
</dbReference>
<dbReference type="PANTHER" id="PTHR46986">
    <property type="entry name" value="ENDORIBONUCLEASE YBEY, CHLOROPLASTIC"/>
    <property type="match status" value="1"/>
</dbReference>
<comment type="function">
    <text evidence="7">Single strand-specific metallo-endoribonuclease involved in late-stage 70S ribosome quality control and in maturation of the 3' terminus of the 16S rRNA.</text>
</comment>
<dbReference type="OrthoDB" id="9811984at2"/>
<dbReference type="RefSeq" id="WP_109622293.1">
    <property type="nucleotide sequence ID" value="NZ_QGDO01000009.1"/>
</dbReference>
<comment type="caution">
    <text evidence="8">The sequence shown here is derived from an EMBL/GenBank/DDBJ whole genome shotgun (WGS) entry which is preliminary data.</text>
</comment>
<keyword evidence="7" id="KW-0698">rRNA processing</keyword>
<dbReference type="PANTHER" id="PTHR46986:SF1">
    <property type="entry name" value="ENDORIBONUCLEASE YBEY, CHLOROPLASTIC"/>
    <property type="match status" value="1"/>
</dbReference>
<comment type="similarity">
    <text evidence="1 7">Belongs to the endoribonuclease YbeY family.</text>
</comment>
<comment type="subcellular location">
    <subcellularLocation>
        <location evidence="7">Cytoplasm</location>
    </subcellularLocation>
</comment>
<dbReference type="GO" id="GO:0005737">
    <property type="term" value="C:cytoplasm"/>
    <property type="evidence" value="ECO:0007669"/>
    <property type="project" value="UniProtKB-SubCell"/>
</dbReference>
<keyword evidence="9" id="KW-1185">Reference proteome</keyword>
<keyword evidence="6 7" id="KW-0862">Zinc</keyword>